<organism evidence="1 2">
    <name type="scientific">Haloechinothrix salitolerans</name>
    <dbReference type="NCBI Taxonomy" id="926830"/>
    <lineage>
        <taxon>Bacteria</taxon>
        <taxon>Bacillati</taxon>
        <taxon>Actinomycetota</taxon>
        <taxon>Actinomycetes</taxon>
        <taxon>Pseudonocardiales</taxon>
        <taxon>Pseudonocardiaceae</taxon>
        <taxon>Haloechinothrix</taxon>
    </lineage>
</organism>
<accession>A0ABW2BWD8</accession>
<dbReference type="EMBL" id="JBHSXX010000001">
    <property type="protein sequence ID" value="MFC6867376.1"/>
    <property type="molecule type" value="Genomic_DNA"/>
</dbReference>
<reference evidence="2" key="1">
    <citation type="journal article" date="2019" name="Int. J. Syst. Evol. Microbiol.">
        <title>The Global Catalogue of Microorganisms (GCM) 10K type strain sequencing project: providing services to taxonomists for standard genome sequencing and annotation.</title>
        <authorList>
            <consortium name="The Broad Institute Genomics Platform"/>
            <consortium name="The Broad Institute Genome Sequencing Center for Infectious Disease"/>
            <person name="Wu L."/>
            <person name="Ma J."/>
        </authorList>
    </citation>
    <scope>NUCLEOTIDE SEQUENCE [LARGE SCALE GENOMIC DNA]</scope>
    <source>
        <strain evidence="2">KCTC 32255</strain>
    </source>
</reference>
<proteinExistence type="predicted"/>
<protein>
    <submittedName>
        <fullName evidence="1">DUF6308 family protein</fullName>
    </submittedName>
</protein>
<evidence type="ECO:0000313" key="1">
    <source>
        <dbReference type="EMBL" id="MFC6867376.1"/>
    </source>
</evidence>
<gene>
    <name evidence="1" type="ORF">ACFQGD_09460</name>
</gene>
<evidence type="ECO:0000313" key="2">
    <source>
        <dbReference type="Proteomes" id="UP001596337"/>
    </source>
</evidence>
<sequence length="208" mass="23167">MGSFADLRRCAAAHVETFMDRAAGYAFHTYDQLYGFSGQLTPLDCFAANLLSLRLTHNEVIPLFQGGNGAPAALRASMQRVLDETDGSEVFAEMPSIDEPPFRLVRNANWHTEAVDNWTAVTVSKVLHRLRPQLVPVYDSHVRAFYGVPRNPARFYATLHADMQTNRALLADLADGRLTPDGRPLSALRVLDIVVWHHVRSQCNGAPR</sequence>
<dbReference type="Proteomes" id="UP001596337">
    <property type="component" value="Unassembled WGS sequence"/>
</dbReference>
<comment type="caution">
    <text evidence="1">The sequence shown here is derived from an EMBL/GenBank/DDBJ whole genome shotgun (WGS) entry which is preliminary data.</text>
</comment>
<dbReference type="InterPro" id="IPR046275">
    <property type="entry name" value="DUF6308"/>
</dbReference>
<dbReference type="RefSeq" id="WP_345403404.1">
    <property type="nucleotide sequence ID" value="NZ_BAABLA010000114.1"/>
</dbReference>
<keyword evidence="2" id="KW-1185">Reference proteome</keyword>
<dbReference type="Pfam" id="PF19827">
    <property type="entry name" value="DUF6308"/>
    <property type="match status" value="1"/>
</dbReference>
<name>A0ABW2BWD8_9PSEU</name>